<evidence type="ECO:0000256" key="15">
    <source>
        <dbReference type="SAM" id="Coils"/>
    </source>
</evidence>
<dbReference type="InterPro" id="IPR038876">
    <property type="entry name" value="ENOX"/>
</dbReference>
<keyword evidence="7" id="KW-0560">Oxidoreductase</keyword>
<dbReference type="InterPro" id="IPR035979">
    <property type="entry name" value="RBD_domain_sf"/>
</dbReference>
<evidence type="ECO:0000256" key="5">
    <source>
        <dbReference type="ARBA" id="ARBA00022525"/>
    </source>
</evidence>
<evidence type="ECO:0000256" key="8">
    <source>
        <dbReference type="ARBA" id="ARBA00023008"/>
    </source>
</evidence>
<dbReference type="InterPro" id="IPR012677">
    <property type="entry name" value="Nucleotide-bd_a/b_plait_sf"/>
</dbReference>
<feature type="domain" description="RRM" evidence="16">
    <location>
        <begin position="199"/>
        <end position="278"/>
    </location>
</feature>
<comment type="similarity">
    <text evidence="13">Belongs to the ENOX family.</text>
</comment>
<evidence type="ECO:0000256" key="2">
    <source>
        <dbReference type="ARBA" id="ARBA00004239"/>
    </source>
</evidence>
<dbReference type="InterPro" id="IPR000504">
    <property type="entry name" value="RRM_dom"/>
</dbReference>
<gene>
    <name evidence="17" type="ORF">QTP70_028679</name>
</gene>
<keyword evidence="14" id="KW-0694">RNA-binding</keyword>
<dbReference type="SMART" id="SM00360">
    <property type="entry name" value="RRM"/>
    <property type="match status" value="1"/>
</dbReference>
<proteinExistence type="inferred from homology"/>
<keyword evidence="4" id="KW-1003">Cell membrane</keyword>
<name>A0AAE0UZS2_9TELE</name>
<keyword evidence="8" id="KW-0186">Copper</keyword>
<dbReference type="InterPro" id="IPR034140">
    <property type="entry name" value="ENOX_RRM"/>
</dbReference>
<evidence type="ECO:0000256" key="7">
    <source>
        <dbReference type="ARBA" id="ARBA00023002"/>
    </source>
</evidence>
<evidence type="ECO:0000256" key="14">
    <source>
        <dbReference type="PROSITE-ProRule" id="PRU00176"/>
    </source>
</evidence>
<evidence type="ECO:0000256" key="13">
    <source>
        <dbReference type="ARBA" id="ARBA00061134"/>
    </source>
</evidence>
<keyword evidence="9" id="KW-0520">NAD</keyword>
<evidence type="ECO:0000313" key="17">
    <source>
        <dbReference type="EMBL" id="KAK3526467.1"/>
    </source>
</evidence>
<dbReference type="Gene3D" id="3.30.70.330">
    <property type="match status" value="1"/>
</dbReference>
<comment type="subcellular location">
    <subcellularLocation>
        <location evidence="1">Cell membrane</location>
    </subcellularLocation>
    <subcellularLocation>
        <location evidence="2">Secreted</location>
        <location evidence="2">Extracellular space</location>
    </subcellularLocation>
</comment>
<keyword evidence="10 15" id="KW-0175">Coiled coil</keyword>
<reference evidence="17" key="1">
    <citation type="submission" date="2023-06" db="EMBL/GenBank/DDBJ databases">
        <title>Male Hemibagrus guttatus genome.</title>
        <authorList>
            <person name="Bian C."/>
        </authorList>
    </citation>
    <scope>NUCLEOTIDE SEQUENCE</scope>
    <source>
        <strain evidence="17">Male_cb2023</strain>
        <tissue evidence="17">Muscle</tissue>
    </source>
</reference>
<feature type="coiled-coil region" evidence="15">
    <location>
        <begin position="364"/>
        <end position="398"/>
    </location>
</feature>
<dbReference type="GO" id="GO:0003723">
    <property type="term" value="F:RNA binding"/>
    <property type="evidence" value="ECO:0007669"/>
    <property type="project" value="UniProtKB-UniRule"/>
</dbReference>
<keyword evidence="3" id="KW-0813">Transport</keyword>
<keyword evidence="5" id="KW-0964">Secreted</keyword>
<dbReference type="GO" id="GO:0016491">
    <property type="term" value="F:oxidoreductase activity"/>
    <property type="evidence" value="ECO:0007669"/>
    <property type="project" value="UniProtKB-KW"/>
</dbReference>
<accession>A0AAE0UZS2</accession>
<dbReference type="PANTHER" id="PTHR16001">
    <property type="entry name" value="ECTO-NOX DISULFIDE-THIOL EXCHANGER"/>
    <property type="match status" value="1"/>
</dbReference>
<dbReference type="PROSITE" id="PS50102">
    <property type="entry name" value="RRM"/>
    <property type="match status" value="1"/>
</dbReference>
<keyword evidence="18" id="KW-1185">Reference proteome</keyword>
<dbReference type="GO" id="GO:0007624">
    <property type="term" value="P:ultradian rhythm"/>
    <property type="evidence" value="ECO:0007669"/>
    <property type="project" value="InterPro"/>
</dbReference>
<keyword evidence="11" id="KW-0090">Biological rhythms</keyword>
<evidence type="ECO:0000256" key="3">
    <source>
        <dbReference type="ARBA" id="ARBA00022448"/>
    </source>
</evidence>
<evidence type="ECO:0000256" key="6">
    <source>
        <dbReference type="ARBA" id="ARBA00022982"/>
    </source>
</evidence>
<dbReference type="GO" id="GO:0009897">
    <property type="term" value="C:external side of plasma membrane"/>
    <property type="evidence" value="ECO:0007669"/>
    <property type="project" value="InterPro"/>
</dbReference>
<comment type="caution">
    <text evidence="17">The sequence shown here is derived from an EMBL/GenBank/DDBJ whole genome shotgun (WGS) entry which is preliminary data.</text>
</comment>
<dbReference type="Proteomes" id="UP001274896">
    <property type="component" value="Unassembled WGS sequence"/>
</dbReference>
<dbReference type="EMBL" id="JAUCMX010000013">
    <property type="protein sequence ID" value="KAK3526467.1"/>
    <property type="molecule type" value="Genomic_DNA"/>
</dbReference>
<evidence type="ECO:0000256" key="9">
    <source>
        <dbReference type="ARBA" id="ARBA00023027"/>
    </source>
</evidence>
<organism evidence="17 18">
    <name type="scientific">Hemibagrus guttatus</name>
    <dbReference type="NCBI Taxonomy" id="175788"/>
    <lineage>
        <taxon>Eukaryota</taxon>
        <taxon>Metazoa</taxon>
        <taxon>Chordata</taxon>
        <taxon>Craniata</taxon>
        <taxon>Vertebrata</taxon>
        <taxon>Euteleostomi</taxon>
        <taxon>Actinopterygii</taxon>
        <taxon>Neopterygii</taxon>
        <taxon>Teleostei</taxon>
        <taxon>Ostariophysi</taxon>
        <taxon>Siluriformes</taxon>
        <taxon>Bagridae</taxon>
        <taxon>Hemibagrus</taxon>
    </lineage>
</organism>
<dbReference type="GO" id="GO:0005576">
    <property type="term" value="C:extracellular region"/>
    <property type="evidence" value="ECO:0007669"/>
    <property type="project" value="UniProtKB-SubCell"/>
</dbReference>
<dbReference type="PANTHER" id="PTHR16001:SF7">
    <property type="entry name" value="ECTO-NOX DISULFIDE-THIOL EXCHANGER 2"/>
    <property type="match status" value="1"/>
</dbReference>
<dbReference type="SUPFAM" id="SSF54928">
    <property type="entry name" value="RNA-binding domain, RBD"/>
    <property type="match status" value="1"/>
</dbReference>
<keyword evidence="6" id="KW-0249">Electron transport</keyword>
<evidence type="ECO:0000256" key="10">
    <source>
        <dbReference type="ARBA" id="ARBA00023054"/>
    </source>
</evidence>
<keyword evidence="12" id="KW-0472">Membrane</keyword>
<dbReference type="CDD" id="cd12228">
    <property type="entry name" value="RRM_ENOX"/>
    <property type="match status" value="1"/>
</dbReference>
<evidence type="ECO:0000256" key="11">
    <source>
        <dbReference type="ARBA" id="ARBA00023108"/>
    </source>
</evidence>
<dbReference type="Pfam" id="PF00076">
    <property type="entry name" value="RRM_1"/>
    <property type="match status" value="1"/>
</dbReference>
<dbReference type="AlphaFoldDB" id="A0AAE0UZS2"/>
<evidence type="ECO:0000256" key="1">
    <source>
        <dbReference type="ARBA" id="ARBA00004236"/>
    </source>
</evidence>
<evidence type="ECO:0000256" key="12">
    <source>
        <dbReference type="ARBA" id="ARBA00023136"/>
    </source>
</evidence>
<sequence>MEQWSTASVSDGLRNITMDSSSLGMPMSDPNAWATAMNNLGMAPMGMTGQPLMSDFDPSIGMMTGIAPMNPMMPGLGIVPPPISQDLPIVKEIIHCKSCTLFPPNPIIEKIQLHTYPVDQYTYKKEKNEGGVFDVTRAPATVRSFRLISVSVSANVPSIQASCMSPPVSVQRNSSVVIMHYPDPNLPPPATRERPPGCKTVFVGGLPENATEQIISEVFEQCGAISAIRKSKKNFCHIRFAEEHTVDKALFLSGYRIRLGSSTDKKDTGRLHVDYAQARDDLYEWECRQRMLAREERHRRRIEEDRLRPPSPPPIVHYSEHECSQLGEKIKDDSKFPEAVRVLLTWVERGEVNRRNANNFYSMIQSSNSHIRRLMNEKEAHEKEMEEAKEKFKNALAAILVQSIQRWTC</sequence>
<evidence type="ECO:0000256" key="4">
    <source>
        <dbReference type="ARBA" id="ARBA00022475"/>
    </source>
</evidence>
<protein>
    <recommendedName>
        <fullName evidence="16">RRM domain-containing protein</fullName>
    </recommendedName>
</protein>
<evidence type="ECO:0000259" key="16">
    <source>
        <dbReference type="PROSITE" id="PS50102"/>
    </source>
</evidence>
<dbReference type="FunFam" id="3.30.70.330:FF:000083">
    <property type="entry name" value="Putative ecto-NOX disulfide-thiol exchanger 1"/>
    <property type="match status" value="1"/>
</dbReference>
<evidence type="ECO:0000313" key="18">
    <source>
        <dbReference type="Proteomes" id="UP001274896"/>
    </source>
</evidence>